<evidence type="ECO:0000256" key="1">
    <source>
        <dbReference type="SAM" id="MobiDB-lite"/>
    </source>
</evidence>
<evidence type="ECO:0000313" key="4">
    <source>
        <dbReference type="Proteomes" id="UP001153555"/>
    </source>
</evidence>
<dbReference type="AlphaFoldDB" id="A0A9N7NZH7"/>
<feature type="region of interest" description="Disordered" evidence="1">
    <location>
        <begin position="210"/>
        <end position="251"/>
    </location>
</feature>
<dbReference type="EMBL" id="CACSLK010032525">
    <property type="protein sequence ID" value="CAA0840470.1"/>
    <property type="molecule type" value="Genomic_DNA"/>
</dbReference>
<comment type="caution">
    <text evidence="3">The sequence shown here is derived from an EMBL/GenBank/DDBJ whole genome shotgun (WGS) entry which is preliminary data.</text>
</comment>
<feature type="region of interest" description="Disordered" evidence="1">
    <location>
        <begin position="283"/>
        <end position="320"/>
    </location>
</feature>
<gene>
    <name evidence="3" type="ORF">SHERM_00550</name>
</gene>
<reference evidence="3" key="1">
    <citation type="submission" date="2019-12" db="EMBL/GenBank/DDBJ databases">
        <authorList>
            <person name="Scholes J."/>
        </authorList>
    </citation>
    <scope>NUCLEOTIDE SEQUENCE</scope>
</reference>
<feature type="compositionally biased region" description="Low complexity" evidence="1">
    <location>
        <begin position="300"/>
        <end position="310"/>
    </location>
</feature>
<feature type="non-terminal residue" evidence="3">
    <location>
        <position position="320"/>
    </location>
</feature>
<organism evidence="3 4">
    <name type="scientific">Striga hermonthica</name>
    <name type="common">Purple witchweed</name>
    <name type="synonym">Buchnera hermonthica</name>
    <dbReference type="NCBI Taxonomy" id="68872"/>
    <lineage>
        <taxon>Eukaryota</taxon>
        <taxon>Viridiplantae</taxon>
        <taxon>Streptophyta</taxon>
        <taxon>Embryophyta</taxon>
        <taxon>Tracheophyta</taxon>
        <taxon>Spermatophyta</taxon>
        <taxon>Magnoliopsida</taxon>
        <taxon>eudicotyledons</taxon>
        <taxon>Gunneridae</taxon>
        <taxon>Pentapetalae</taxon>
        <taxon>asterids</taxon>
        <taxon>lamiids</taxon>
        <taxon>Lamiales</taxon>
        <taxon>Orobanchaceae</taxon>
        <taxon>Buchnereae</taxon>
        <taxon>Striga</taxon>
    </lineage>
</organism>
<dbReference type="Proteomes" id="UP001153555">
    <property type="component" value="Unassembled WGS sequence"/>
</dbReference>
<keyword evidence="4" id="KW-1185">Reference proteome</keyword>
<protein>
    <submittedName>
        <fullName evidence="3">Uncharacterized protein</fullName>
    </submittedName>
</protein>
<evidence type="ECO:0000256" key="2">
    <source>
        <dbReference type="SAM" id="SignalP"/>
    </source>
</evidence>
<feature type="compositionally biased region" description="Basic and acidic residues" evidence="1">
    <location>
        <begin position="311"/>
        <end position="320"/>
    </location>
</feature>
<accession>A0A9N7NZH7</accession>
<keyword evidence="2" id="KW-0732">Signal</keyword>
<sequence length="320" mass="35472">ILMLAFLRRTSVWPADAAAVAGKSVAEVGAGEAAEMVPAVVSWVRGTCWHNARGADSCSRFSKMPNTLLDGSCHKRHTSETNSELRVLGSVRNVKQHAHLSSKTRLIYHLSACSRLDSQILKNLRNRESYSFRMDFFLRLSLTSEGVNSCRYHRLTYAATKKDQSTATDRARMTTDAFHDVMLEFQYTGRLQRVASKDIEITSLRNRCDQITTTQAQGSPGTRPNNQRTRGRGSSEDPRTTAGTAPDNNRPHLALYVDDTIAENALWARTFVLIVVSSDISVPTARSDCNNNHNNDRHLSNLNNNSSPGSSHHDNPSSSN</sequence>
<feature type="chain" id="PRO_5040180137" evidence="2">
    <location>
        <begin position="18"/>
        <end position="320"/>
    </location>
</feature>
<feature type="compositionally biased region" description="Polar residues" evidence="1">
    <location>
        <begin position="210"/>
        <end position="228"/>
    </location>
</feature>
<evidence type="ECO:0000313" key="3">
    <source>
        <dbReference type="EMBL" id="CAA0840470.1"/>
    </source>
</evidence>
<name>A0A9N7NZH7_STRHE</name>
<proteinExistence type="predicted"/>
<feature type="signal peptide" evidence="2">
    <location>
        <begin position="1"/>
        <end position="17"/>
    </location>
</feature>
<feature type="non-terminal residue" evidence="3">
    <location>
        <position position="1"/>
    </location>
</feature>